<keyword evidence="1" id="KW-0472">Membrane</keyword>
<reference evidence="2 3" key="1">
    <citation type="submission" date="2017-01" db="EMBL/GenBank/DDBJ databases">
        <authorList>
            <person name="Abreu V.A."/>
            <person name="Popin R.V."/>
            <person name="Rigonato J."/>
            <person name="Andreote A.P."/>
            <person name="Schaker P.C."/>
            <person name="Hoff-Risseti C."/>
            <person name="Alvarenga D.O."/>
            <person name="Varani A.M."/>
            <person name="Fiore M.F."/>
        </authorList>
    </citation>
    <scope>NUCLEOTIDE SEQUENCE [LARGE SCALE GENOMIC DNA]</scope>
    <source>
        <strain evidence="2 3">CENA302</strain>
    </source>
</reference>
<name>A0A9Q5R002_9CYAN</name>
<protein>
    <submittedName>
        <fullName evidence="2">Uncharacterized protein</fullName>
    </submittedName>
</protein>
<organism evidence="2 3">
    <name type="scientific">Cylindrospermopsis raciborskii CENA302</name>
    <dbReference type="NCBI Taxonomy" id="1170768"/>
    <lineage>
        <taxon>Bacteria</taxon>
        <taxon>Bacillati</taxon>
        <taxon>Cyanobacteriota</taxon>
        <taxon>Cyanophyceae</taxon>
        <taxon>Nostocales</taxon>
        <taxon>Aphanizomenonaceae</taxon>
        <taxon>Cylindrospermopsis</taxon>
    </lineage>
</organism>
<evidence type="ECO:0000313" key="3">
    <source>
        <dbReference type="Proteomes" id="UP000190056"/>
    </source>
</evidence>
<keyword evidence="1" id="KW-1133">Transmembrane helix</keyword>
<sequence>MINKLIEPLFNRIYPQIKSKEKGVLYQIIKLIIREAKLEQLVNSQEIYLSFEIQESSKLEDDFRIVYEIQESFLNSLIPFTHDIKRVIDEIKQQLKSYLNPVIPIGIFENLGNLGFINNCSQAEAKKQKQMEILTLTAVFLIGLAVVGVLVLPNRNKPSSSKAIPATKSTAICLALPAFAVFGLKQREMASEQVTDDLAEEEIARDKIIELVEAATEFLCVEADKQIAMKTTNQEVKPDSQLKFYICIRIEIPSENDILEEKTKYGIKDNLRNLHPDTKGKIIQLGRLTDPSNLRLFNRI</sequence>
<comment type="caution">
    <text evidence="2">The sequence shown here is derived from an EMBL/GenBank/DDBJ whole genome shotgun (WGS) entry which is preliminary data.</text>
</comment>
<dbReference type="AlphaFoldDB" id="A0A9Q5R002"/>
<evidence type="ECO:0000313" key="2">
    <source>
        <dbReference type="EMBL" id="OPH11282.1"/>
    </source>
</evidence>
<dbReference type="Proteomes" id="UP000190056">
    <property type="component" value="Unassembled WGS sequence"/>
</dbReference>
<evidence type="ECO:0000256" key="1">
    <source>
        <dbReference type="SAM" id="Phobius"/>
    </source>
</evidence>
<gene>
    <name evidence="2" type="ORF">CENA302_00980</name>
</gene>
<accession>A0A9Q5R002</accession>
<feature type="transmembrane region" description="Helical" evidence="1">
    <location>
        <begin position="133"/>
        <end position="152"/>
    </location>
</feature>
<proteinExistence type="predicted"/>
<keyword evidence="1" id="KW-0812">Transmembrane</keyword>
<dbReference type="EMBL" id="MTPU01000007">
    <property type="protein sequence ID" value="OPH11282.1"/>
    <property type="molecule type" value="Genomic_DNA"/>
</dbReference>